<keyword evidence="3 6" id="KW-0812">Transmembrane</keyword>
<dbReference type="RefSeq" id="WP_149756314.1">
    <property type="nucleotide sequence ID" value="NZ_FOMS01000007.1"/>
</dbReference>
<proteinExistence type="inferred from homology"/>
<keyword evidence="9" id="KW-1185">Reference proteome</keyword>
<feature type="transmembrane region" description="Helical" evidence="6">
    <location>
        <begin position="203"/>
        <end position="224"/>
    </location>
</feature>
<keyword evidence="5 6" id="KW-0472">Membrane</keyword>
<evidence type="ECO:0000256" key="2">
    <source>
        <dbReference type="ARBA" id="ARBA00009853"/>
    </source>
</evidence>
<feature type="domain" description="EamA" evidence="7">
    <location>
        <begin position="149"/>
        <end position="273"/>
    </location>
</feature>
<dbReference type="EMBL" id="FOMS01000007">
    <property type="protein sequence ID" value="SFE22918.1"/>
    <property type="molecule type" value="Genomic_DNA"/>
</dbReference>
<dbReference type="GO" id="GO:0016020">
    <property type="term" value="C:membrane"/>
    <property type="evidence" value="ECO:0007669"/>
    <property type="project" value="UniProtKB-SubCell"/>
</dbReference>
<dbReference type="SUPFAM" id="SSF103481">
    <property type="entry name" value="Multidrug resistance efflux transporter EmrE"/>
    <property type="match status" value="2"/>
</dbReference>
<organism evidence="8 9">
    <name type="scientific">Roseivivax sediminis</name>
    <dbReference type="NCBI Taxonomy" id="936889"/>
    <lineage>
        <taxon>Bacteria</taxon>
        <taxon>Pseudomonadati</taxon>
        <taxon>Pseudomonadota</taxon>
        <taxon>Alphaproteobacteria</taxon>
        <taxon>Rhodobacterales</taxon>
        <taxon>Roseobacteraceae</taxon>
        <taxon>Roseivivax</taxon>
    </lineage>
</organism>
<protein>
    <submittedName>
        <fullName evidence="8">Permease of the drug/metabolite transporter (DMT) superfamily</fullName>
    </submittedName>
</protein>
<evidence type="ECO:0000256" key="5">
    <source>
        <dbReference type="ARBA" id="ARBA00023136"/>
    </source>
</evidence>
<dbReference type="Proteomes" id="UP000325289">
    <property type="component" value="Unassembled WGS sequence"/>
</dbReference>
<evidence type="ECO:0000259" key="7">
    <source>
        <dbReference type="Pfam" id="PF00892"/>
    </source>
</evidence>
<feature type="transmembrane region" description="Helical" evidence="6">
    <location>
        <begin position="64"/>
        <end position="87"/>
    </location>
</feature>
<dbReference type="Pfam" id="PF00892">
    <property type="entry name" value="EamA"/>
    <property type="match status" value="2"/>
</dbReference>
<dbReference type="PANTHER" id="PTHR22911">
    <property type="entry name" value="ACYL-MALONYL CONDENSING ENZYME-RELATED"/>
    <property type="match status" value="1"/>
</dbReference>
<sequence length="333" mass="34400">MDNLRGISLMVLAMAAFAVEDAFIKAAAHAVPTGQILVTIGAVGGGAFALYARSRGVRLFGPVLWSRAVILRNVTEIFGTLGFVTAITTIPLATASAIAQAVPLVITAGAAFIFGETVGWRRWSAVLAGLAGVLIILRPGLSAFDPNTLWAVLAVVGLAGRDLASRAVPREVSHLQLATYGLLTAIPSGLLLMPFTGAPVMPAPPAAGLLACAIAVGGVAYYAITSATRTGDIAVVTPFRYTRILFALLIGLAVFGEIPDLATLAGAALIVASGTYTLLRERARVRAAAHPAPAYPDALSVIANAKALTARLPLLRPALSRTRTRPAQKGRTP</sequence>
<evidence type="ECO:0000256" key="3">
    <source>
        <dbReference type="ARBA" id="ARBA00022692"/>
    </source>
</evidence>
<evidence type="ECO:0000313" key="9">
    <source>
        <dbReference type="Proteomes" id="UP000325289"/>
    </source>
</evidence>
<evidence type="ECO:0000313" key="8">
    <source>
        <dbReference type="EMBL" id="SFE22918.1"/>
    </source>
</evidence>
<evidence type="ECO:0000256" key="6">
    <source>
        <dbReference type="SAM" id="Phobius"/>
    </source>
</evidence>
<feature type="transmembrane region" description="Helical" evidence="6">
    <location>
        <begin position="177"/>
        <end position="197"/>
    </location>
</feature>
<dbReference type="InterPro" id="IPR000620">
    <property type="entry name" value="EamA_dom"/>
</dbReference>
<feature type="transmembrane region" description="Helical" evidence="6">
    <location>
        <begin position="36"/>
        <end position="52"/>
    </location>
</feature>
<dbReference type="InterPro" id="IPR037185">
    <property type="entry name" value="EmrE-like"/>
</dbReference>
<reference evidence="8 9" key="1">
    <citation type="submission" date="2016-10" db="EMBL/GenBank/DDBJ databases">
        <authorList>
            <person name="Varghese N."/>
            <person name="Submissions S."/>
        </authorList>
    </citation>
    <scope>NUCLEOTIDE SEQUENCE [LARGE SCALE GENOMIC DNA]</scope>
    <source>
        <strain evidence="9">YIM D21,KCTC 23444,ACCC 10710</strain>
    </source>
</reference>
<feature type="transmembrane region" description="Helical" evidence="6">
    <location>
        <begin position="233"/>
        <end position="255"/>
    </location>
</feature>
<comment type="similarity">
    <text evidence="2">Belongs to the drug/metabolite transporter (DMT) superfamily. 10 TMS drug/metabolite exporter (DME) (TC 2.A.7.3) family.</text>
</comment>
<feature type="transmembrane region" description="Helical" evidence="6">
    <location>
        <begin position="123"/>
        <end position="141"/>
    </location>
</feature>
<accession>A0A1I1YVA6</accession>
<feature type="transmembrane region" description="Helical" evidence="6">
    <location>
        <begin position="261"/>
        <end position="279"/>
    </location>
</feature>
<feature type="transmembrane region" description="Helical" evidence="6">
    <location>
        <begin position="93"/>
        <end position="114"/>
    </location>
</feature>
<gene>
    <name evidence="8" type="ORF">SAMN04515678_107209</name>
</gene>
<comment type="subcellular location">
    <subcellularLocation>
        <location evidence="1">Membrane</location>
        <topology evidence="1">Multi-pass membrane protein</topology>
    </subcellularLocation>
</comment>
<dbReference type="PANTHER" id="PTHR22911:SF6">
    <property type="entry name" value="SOLUTE CARRIER FAMILY 35 MEMBER G1"/>
    <property type="match status" value="1"/>
</dbReference>
<name>A0A1I1YVA6_9RHOB</name>
<evidence type="ECO:0000256" key="4">
    <source>
        <dbReference type="ARBA" id="ARBA00022989"/>
    </source>
</evidence>
<dbReference type="OrthoDB" id="7165334at2"/>
<keyword evidence="4 6" id="KW-1133">Transmembrane helix</keyword>
<feature type="transmembrane region" description="Helical" evidence="6">
    <location>
        <begin position="147"/>
        <end position="165"/>
    </location>
</feature>
<dbReference type="AlphaFoldDB" id="A0A1I1YVA6"/>
<feature type="domain" description="EamA" evidence="7">
    <location>
        <begin position="5"/>
        <end position="137"/>
    </location>
</feature>
<evidence type="ECO:0000256" key="1">
    <source>
        <dbReference type="ARBA" id="ARBA00004141"/>
    </source>
</evidence>